<dbReference type="eggNOG" id="COG1051">
    <property type="taxonomic scope" value="Bacteria"/>
</dbReference>
<proteinExistence type="inferred from homology"/>
<dbReference type="SUPFAM" id="SSF55811">
    <property type="entry name" value="Nudix"/>
    <property type="match status" value="1"/>
</dbReference>
<evidence type="ECO:0000256" key="1">
    <source>
        <dbReference type="ARBA" id="ARBA00001946"/>
    </source>
</evidence>
<accession>E1IEH7</accession>
<dbReference type="PANTHER" id="PTHR43046:SF2">
    <property type="entry name" value="8-OXO-DGTP DIPHOSPHATASE-RELATED"/>
    <property type="match status" value="1"/>
</dbReference>
<evidence type="ECO:0000313" key="6">
    <source>
        <dbReference type="Proteomes" id="UP000054010"/>
    </source>
</evidence>
<organism evidence="5 6">
    <name type="scientific">Oscillochloris trichoides DG-6</name>
    <dbReference type="NCBI Taxonomy" id="765420"/>
    <lineage>
        <taxon>Bacteria</taxon>
        <taxon>Bacillati</taxon>
        <taxon>Chloroflexota</taxon>
        <taxon>Chloroflexia</taxon>
        <taxon>Chloroflexales</taxon>
        <taxon>Chloroflexineae</taxon>
        <taxon>Oscillochloridaceae</taxon>
        <taxon>Oscillochloris</taxon>
    </lineage>
</organism>
<dbReference type="InterPro" id="IPR020476">
    <property type="entry name" value="Nudix_hydrolase"/>
</dbReference>
<reference evidence="5 6" key="1">
    <citation type="journal article" date="2011" name="J. Bacteriol.">
        <title>Draft genome sequence of the anoxygenic filamentous phototrophic bacterium Oscillochloris trichoides subsp. DG-6.</title>
        <authorList>
            <person name="Kuznetsov B.B."/>
            <person name="Ivanovsky R.N."/>
            <person name="Keppen O.I."/>
            <person name="Sukhacheva M.V."/>
            <person name="Bumazhkin B.K."/>
            <person name="Patutina E.O."/>
            <person name="Beletsky A.V."/>
            <person name="Mardanov A.V."/>
            <person name="Baslerov R.V."/>
            <person name="Panteleeva A.N."/>
            <person name="Kolganova T.V."/>
            <person name="Ravin N.V."/>
            <person name="Skryabin K.G."/>
        </authorList>
    </citation>
    <scope>NUCLEOTIDE SEQUENCE [LARGE SCALE GENOMIC DNA]</scope>
    <source>
        <strain evidence="5 6">DG-6</strain>
    </source>
</reference>
<gene>
    <name evidence="5" type="ORF">OSCT_1728</name>
</gene>
<feature type="domain" description="Nudix hydrolase" evidence="4">
    <location>
        <begin position="55"/>
        <end position="188"/>
    </location>
</feature>
<sequence length="196" mass="21872">MGAAGPHETFFLVVELAALRPTPPPKLWVWGVAPRRSYQMTIKYTRWLRTYVGHQRIMQVRSCGFVQNERGQVLLCRRADVMLWDLPGGTISLDETPVQGLAREVLEETGLSLQAEHLIGVYAGPDFHWSYPNGDQAQIIAILFAARITGGELRQAGHENVNIGFFSPDAFPPLLTRTKRMLADALSGRAEAAFDR</sequence>
<dbReference type="Gene3D" id="3.90.79.10">
    <property type="entry name" value="Nucleoside Triphosphate Pyrophosphohydrolase"/>
    <property type="match status" value="1"/>
</dbReference>
<evidence type="ECO:0000259" key="4">
    <source>
        <dbReference type="PROSITE" id="PS51462"/>
    </source>
</evidence>
<dbReference type="Pfam" id="PF00293">
    <property type="entry name" value="NUDIX"/>
    <property type="match status" value="1"/>
</dbReference>
<dbReference type="EMBL" id="ADVR01000053">
    <property type="protein sequence ID" value="EFO80369.1"/>
    <property type="molecule type" value="Genomic_DNA"/>
</dbReference>
<dbReference type="HOGENOM" id="CLU_037162_7_3_0"/>
<dbReference type="GO" id="GO:0016787">
    <property type="term" value="F:hydrolase activity"/>
    <property type="evidence" value="ECO:0007669"/>
    <property type="project" value="UniProtKB-KW"/>
</dbReference>
<dbReference type="PANTHER" id="PTHR43046">
    <property type="entry name" value="GDP-MANNOSE MANNOSYL HYDROLASE"/>
    <property type="match status" value="1"/>
</dbReference>
<comment type="cofactor">
    <cofactor evidence="1">
        <name>Mg(2+)</name>
        <dbReference type="ChEBI" id="CHEBI:18420"/>
    </cofactor>
</comment>
<keyword evidence="6" id="KW-1185">Reference proteome</keyword>
<dbReference type="PRINTS" id="PR00502">
    <property type="entry name" value="NUDIXFAMILY"/>
</dbReference>
<dbReference type="AlphaFoldDB" id="E1IEH7"/>
<evidence type="ECO:0000313" key="5">
    <source>
        <dbReference type="EMBL" id="EFO80369.1"/>
    </source>
</evidence>
<dbReference type="InterPro" id="IPR020084">
    <property type="entry name" value="NUDIX_hydrolase_CS"/>
</dbReference>
<protein>
    <submittedName>
        <fullName evidence="5">NUDIX hydrolase</fullName>
    </submittedName>
</protein>
<comment type="caution">
    <text evidence="5">The sequence shown here is derived from an EMBL/GenBank/DDBJ whole genome shotgun (WGS) entry which is preliminary data.</text>
</comment>
<comment type="similarity">
    <text evidence="3">Belongs to the Nudix hydrolase family.</text>
</comment>
<dbReference type="Proteomes" id="UP000054010">
    <property type="component" value="Unassembled WGS sequence"/>
</dbReference>
<evidence type="ECO:0000256" key="3">
    <source>
        <dbReference type="RuleBase" id="RU003476"/>
    </source>
</evidence>
<name>E1IEH7_9CHLR</name>
<keyword evidence="2 3" id="KW-0378">Hydrolase</keyword>
<dbReference type="InterPro" id="IPR000086">
    <property type="entry name" value="NUDIX_hydrolase_dom"/>
</dbReference>
<dbReference type="STRING" id="765420.OSCT_1728"/>
<dbReference type="PROSITE" id="PS00893">
    <property type="entry name" value="NUDIX_BOX"/>
    <property type="match status" value="1"/>
</dbReference>
<dbReference type="InterPro" id="IPR015797">
    <property type="entry name" value="NUDIX_hydrolase-like_dom_sf"/>
</dbReference>
<dbReference type="PROSITE" id="PS51462">
    <property type="entry name" value="NUDIX"/>
    <property type="match status" value="1"/>
</dbReference>
<evidence type="ECO:0000256" key="2">
    <source>
        <dbReference type="ARBA" id="ARBA00022801"/>
    </source>
</evidence>